<dbReference type="GO" id="GO:0031177">
    <property type="term" value="F:phosphopantetheine binding"/>
    <property type="evidence" value="ECO:0007669"/>
    <property type="project" value="InterPro"/>
</dbReference>
<gene>
    <name evidence="12" type="primary">pks5_3</name>
    <name evidence="12" type="ORF">MSIMFB_02434</name>
</gene>
<dbReference type="SMART" id="SM00827">
    <property type="entry name" value="PKS_AT"/>
    <property type="match status" value="1"/>
</dbReference>
<dbReference type="FunFam" id="3.40.50.720:FF:000209">
    <property type="entry name" value="Polyketide synthase Pks12"/>
    <property type="match status" value="1"/>
</dbReference>
<feature type="domain" description="PKS/mFAS DH" evidence="11">
    <location>
        <begin position="906"/>
        <end position="1189"/>
    </location>
</feature>
<evidence type="ECO:0000256" key="2">
    <source>
        <dbReference type="ARBA" id="ARBA00022553"/>
    </source>
</evidence>
<evidence type="ECO:0000259" key="11">
    <source>
        <dbReference type="PROSITE" id="PS52019"/>
    </source>
</evidence>
<dbReference type="SMART" id="SM00822">
    <property type="entry name" value="PKS_KR"/>
    <property type="match status" value="1"/>
</dbReference>
<dbReference type="Gene3D" id="3.40.50.720">
    <property type="entry name" value="NAD(P)-binding Rossmann-like Domain"/>
    <property type="match status" value="3"/>
</dbReference>
<evidence type="ECO:0000256" key="7">
    <source>
        <dbReference type="ARBA" id="ARBA00023268"/>
    </source>
</evidence>
<dbReference type="Pfam" id="PF14765">
    <property type="entry name" value="PS-DH"/>
    <property type="match status" value="1"/>
</dbReference>
<keyword evidence="1" id="KW-0596">Phosphopantetheine</keyword>
<dbReference type="Gene3D" id="3.40.47.10">
    <property type="match status" value="1"/>
</dbReference>
<feature type="active site" description="Proton acceptor; for dehydratase activity" evidence="8">
    <location>
        <position position="939"/>
    </location>
</feature>
<dbReference type="Gene3D" id="3.30.70.250">
    <property type="entry name" value="Malonyl-CoA ACP transacylase, ACP-binding"/>
    <property type="match status" value="1"/>
</dbReference>
<dbReference type="InterPro" id="IPR014043">
    <property type="entry name" value="Acyl_transferase_dom"/>
</dbReference>
<dbReference type="Gene3D" id="3.90.180.10">
    <property type="entry name" value="Medium-chain alcohol dehydrogenases, catalytic domain"/>
    <property type="match status" value="1"/>
</dbReference>
<dbReference type="NCBIfam" id="NF041183">
    <property type="entry name" value="Pks2_ls1_myc"/>
    <property type="match status" value="1"/>
</dbReference>
<dbReference type="GO" id="GO:0071770">
    <property type="term" value="P:DIM/DIP cell wall layer assembly"/>
    <property type="evidence" value="ECO:0007669"/>
    <property type="project" value="TreeGrafter"/>
</dbReference>
<dbReference type="SMART" id="SM00826">
    <property type="entry name" value="PKS_DH"/>
    <property type="match status" value="1"/>
</dbReference>
<dbReference type="InterPro" id="IPR049552">
    <property type="entry name" value="PKS_DH_N"/>
</dbReference>
<dbReference type="SMART" id="SM00823">
    <property type="entry name" value="PKS_PP"/>
    <property type="match status" value="1"/>
</dbReference>
<dbReference type="Pfam" id="PF00698">
    <property type="entry name" value="Acyl_transf_1"/>
    <property type="match status" value="1"/>
</dbReference>
<sequence>MYGEKRTVDTTRVTPVAVIGMACRLPGGIDSPDRFWEALLRGDDLVTEIPLDRWDADEFYESEPGAAGRSACRWGAFLDNAADFDPEFFGISEDEATAMDPQHRMLLETSCEAMEHAGLTPGVTADSRTGVFVGLVQSDYQFVQAEARALAGPYGKTGTNSSFASGRVAHALGLRGPAVTIDTACSSGLYAAHLACRSLQDGESDLAFAAGVYAIFEPRRFASDSAMGMLSAKGRCLAFDIAADGFVVGEACVVLLLKRLADAQRDGDRILAVVRGTAANQDGHTTNLTTPSAEAQVEVYRAALAAAGVDPATVGMVEAHGTGTPIGDPIEYASVAEVYGIDGRCALGSVKTNFGHTQSAAGALALMKAVLAVQHGVVPQNLHFTALPYELARIDTELFVPQVNTPWPTNDQEAPRRAAVSSYGISGTNVHAIVEQAPEALEAPESLATDDDSGIDGALVFPLSASTEESLGKTAGRLADWVDAQGPDFAISDLAYTLARRRGHRPVRTAVLASTATELSGALREVAGGEVPFVAAVGQDDRGPVWVFSGQGSQWAAMGADLLANEPVFAATVAVMEPLIAAESGFSVTEAMSAPEVVTGIDRVQPTVFAVQVALAATMKAYGVRPGAVIGYSSGESAAAVVAGALSVEDGVRVICRRSKLMTRVAGCGAMASVELPAQQVLSELMARGIDDVAVAVMASPQSTVIGGATETVRDLVAAWEERDVMAREVAVDVASHSPQVDPILDELSEVLGDITPLTPEVPYFSATSFDPCEELYCDAYYWADNLRHTVRFTAAVQAALDDGFRVFVELSPHPLLMHAVSQTASGLDMSVAALAGMRREQPLPYGLRGLVGDVYAAGAAVDFSVLYPGGCLVDAPLPVWAHRRLLLSPGGQDSRAHGASTISVHPLVGAHVRLAEEPERHVWQGEVGTAALPWLADHRIHGTAALPGAAYCEMALAAAGTVLGVGSEVRDVRFEQLLLLDEQTPVGVSATVEAPGVVAFVVETDQEGQRSRRASAVLHAVGDGDRPPAWDVAALLDKHPNPVTGDDLRQGFDLHGIQYGPAFTGLAAVYTAQETGAASVLAEVGVPGSIRAQQGAYGVHPALLDACFQSVAAHPAVQGVSGGGLLLPLGVRRLRAYGSARGARYCLTTVTASGCGVEADLDVLDEHGVVVLAVRGLQMGTGVAPGSEHDRVLGERLLSIEWHQRQLPEKSHAEPGTWLLVSTSDAADLVATELTDALKVHDAQCTTMSWPFQADHGVQAGRLRDQLKTGGFSGVVVLTAPHNGNPDAESVARGGEYVKHVVRIARELPEIMGQAPRLYVVTRNAQTVLSDDRANLEQGGLRGLLRVIGAEHPHLKVSYIDVDEHTGAESVVRQLLQGIDEDETAWRHDEWYTARLSPAPLRPEERHTTVVDHAEAGMRLQIRTPGDLQTLEFAAFDRVPPGPGQIEVAVSASSINFADVLVTFGLYQTADGQQPQLGTDFAGVVTAVGPEVSDHQVGDHVGGMSPNGCWSTFVTCDARMAVKLPEGLSDAQAAAVTTASATAWYGLQDLARIKAGDKVLIHSATGGVGQAAIAIARAAGAEIYATAGSEKRRDLLRGMGIEHVYDSRSVEFAEQIRRDTDGYGVDIVLNSVFGAAQRAGIKLLAVGGRFVEIGKRDIYSSTRLDLSLFRRGISFHYVDLALMAGSQTRGIGDLLATVYQRVADGQLPLPESTHYPLAEAATAIRVMGAAEHTGKLILDVPHAGCSSVVLPPEQVRVFRGDGSYIITGGLGGLGLFVAEKMANGGAGRIVLSSRSQPSQKALETIEFVRAIGADVVVECGDIADAGTAQRLVATATATGLPLRGVLHAAAVVEDALLANITEDLIERDWAPKVHGAWHLHEAVQNMEAGQPLDWFCSFSSAAALVGSPGQGAYAAANSWLDAFTQWRKSQGLVATSIAWGPWAEIGRATTFAEQAGDAIAPEEGAYALEALLRHNRAYTGYAPLIGSPWLTAFAQRSPFAEMFKSLGKQRSGASQLLAELAELPQEEWPGRLRRLISEQIGLILRRTIDADRMLAEYGLDSLGSQELRTHIGAETGIRISASDITTIQGLADRLYDKLTSKGDIAAPS</sequence>
<dbReference type="EMBL" id="OCTY01000002">
    <property type="protein sequence ID" value="SOJ54943.1"/>
    <property type="molecule type" value="Genomic_DNA"/>
</dbReference>
<evidence type="ECO:0000256" key="6">
    <source>
        <dbReference type="ARBA" id="ARBA00023098"/>
    </source>
</evidence>
<dbReference type="InterPro" id="IPR013154">
    <property type="entry name" value="ADH-like_N"/>
</dbReference>
<keyword evidence="3 12" id="KW-0808">Transferase</keyword>
<dbReference type="Gene3D" id="3.10.129.110">
    <property type="entry name" value="Polyketide synthase dehydratase"/>
    <property type="match status" value="1"/>
</dbReference>
<dbReference type="InterPro" id="IPR016035">
    <property type="entry name" value="Acyl_Trfase/lysoPLipase"/>
</dbReference>
<comment type="caution">
    <text evidence="12">The sequence shown here is derived from an EMBL/GenBank/DDBJ whole genome shotgun (WGS) entry which is preliminary data.</text>
</comment>
<dbReference type="InterPro" id="IPR042104">
    <property type="entry name" value="PKS_dehydratase_sf"/>
</dbReference>
<evidence type="ECO:0000313" key="13">
    <source>
        <dbReference type="Proteomes" id="UP000554965"/>
    </source>
</evidence>
<feature type="region of interest" description="N-terminal hotdog fold" evidence="8">
    <location>
        <begin position="906"/>
        <end position="1026"/>
    </location>
</feature>
<dbReference type="Gene3D" id="1.10.1200.10">
    <property type="entry name" value="ACP-like"/>
    <property type="match status" value="1"/>
</dbReference>
<dbReference type="PROSITE" id="PS52004">
    <property type="entry name" value="KS3_2"/>
    <property type="match status" value="1"/>
</dbReference>
<organism evidence="12 13">
    <name type="scientific">Mycobacterium simulans</name>
    <dbReference type="NCBI Taxonomy" id="627089"/>
    <lineage>
        <taxon>Bacteria</taxon>
        <taxon>Bacillati</taxon>
        <taxon>Actinomycetota</taxon>
        <taxon>Actinomycetes</taxon>
        <taxon>Mycobacteriales</taxon>
        <taxon>Mycobacteriaceae</taxon>
        <taxon>Mycobacterium</taxon>
    </lineage>
</organism>
<dbReference type="InterPro" id="IPR036736">
    <property type="entry name" value="ACP-like_sf"/>
</dbReference>
<dbReference type="Pfam" id="PF08240">
    <property type="entry name" value="ADH_N"/>
    <property type="match status" value="1"/>
</dbReference>
<dbReference type="FunFam" id="3.40.47.10:FF:000019">
    <property type="entry name" value="Polyketide synthase type I"/>
    <property type="match status" value="1"/>
</dbReference>
<dbReference type="PANTHER" id="PTHR43775">
    <property type="entry name" value="FATTY ACID SYNTHASE"/>
    <property type="match status" value="1"/>
</dbReference>
<dbReference type="RefSeq" id="WP_186242887.1">
    <property type="nucleotide sequence ID" value="NZ_OCTY01000002.1"/>
</dbReference>
<dbReference type="InterPro" id="IPR001227">
    <property type="entry name" value="Ac_transferase_dom_sf"/>
</dbReference>
<dbReference type="InterPro" id="IPR020806">
    <property type="entry name" value="PKS_PP-bd"/>
</dbReference>
<dbReference type="FunFam" id="3.40.50.720:FF:000416">
    <property type="entry name" value="Multifunctional mycocerosic acid synthase"/>
    <property type="match status" value="1"/>
</dbReference>
<dbReference type="SUPFAM" id="SSF51735">
    <property type="entry name" value="NAD(P)-binding Rossmann-fold domains"/>
    <property type="match status" value="3"/>
</dbReference>
<keyword evidence="7" id="KW-0511">Multifunctional enzyme</keyword>
<keyword evidence="6" id="KW-0443">Lipid metabolism</keyword>
<dbReference type="Pfam" id="PF00109">
    <property type="entry name" value="ketoacyl-synt"/>
    <property type="match status" value="1"/>
</dbReference>
<dbReference type="InterPro" id="IPR016036">
    <property type="entry name" value="Malonyl_transacylase_ACP-bd"/>
</dbReference>
<dbReference type="GO" id="GO:0006633">
    <property type="term" value="P:fatty acid biosynthetic process"/>
    <property type="evidence" value="ECO:0007669"/>
    <property type="project" value="UniProtKB-ARBA"/>
</dbReference>
<dbReference type="InterPro" id="IPR020841">
    <property type="entry name" value="PKS_Beta-ketoAc_synthase_dom"/>
</dbReference>
<accession>A0A7Z7ILL6</accession>
<dbReference type="InterPro" id="IPR011032">
    <property type="entry name" value="GroES-like_sf"/>
</dbReference>
<dbReference type="PROSITE" id="PS52019">
    <property type="entry name" value="PKS_MFAS_DH"/>
    <property type="match status" value="1"/>
</dbReference>
<dbReference type="SUPFAM" id="SSF55048">
    <property type="entry name" value="Probable ACP-binding domain of malonyl-CoA ACP transacylase"/>
    <property type="match status" value="1"/>
</dbReference>
<dbReference type="SUPFAM" id="SSF53901">
    <property type="entry name" value="Thiolase-like"/>
    <property type="match status" value="1"/>
</dbReference>
<feature type="region of interest" description="C-terminal hotdog fold" evidence="8">
    <location>
        <begin position="1041"/>
        <end position="1189"/>
    </location>
</feature>
<reference evidence="12 13" key="1">
    <citation type="submission" date="2017-10" db="EMBL/GenBank/DDBJ databases">
        <authorList>
            <consortium name="Urmite Genomes"/>
        </authorList>
    </citation>
    <scope>NUCLEOTIDE SEQUENCE [LARGE SCALE GENOMIC DNA]</scope>
    <source>
        <strain evidence="12 13">FB-527</strain>
    </source>
</reference>
<dbReference type="CDD" id="cd00833">
    <property type="entry name" value="PKS"/>
    <property type="match status" value="1"/>
</dbReference>
<dbReference type="InterPro" id="IPR036291">
    <property type="entry name" value="NAD(P)-bd_dom_sf"/>
</dbReference>
<dbReference type="InterPro" id="IPR050091">
    <property type="entry name" value="PKS_NRPS_Biosynth_Enz"/>
</dbReference>
<dbReference type="EC" id="2.3.1.-" evidence="12"/>
<dbReference type="InterPro" id="IPR020807">
    <property type="entry name" value="PKS_DH"/>
</dbReference>
<evidence type="ECO:0000259" key="9">
    <source>
        <dbReference type="PROSITE" id="PS50075"/>
    </source>
</evidence>
<dbReference type="InterPro" id="IPR053386">
    <property type="entry name" value="MBFA_synthase"/>
</dbReference>
<evidence type="ECO:0000313" key="12">
    <source>
        <dbReference type="EMBL" id="SOJ54943.1"/>
    </source>
</evidence>
<evidence type="ECO:0000256" key="1">
    <source>
        <dbReference type="ARBA" id="ARBA00022450"/>
    </source>
</evidence>
<dbReference type="SMART" id="SM00829">
    <property type="entry name" value="PKS_ER"/>
    <property type="match status" value="1"/>
</dbReference>
<evidence type="ECO:0000256" key="8">
    <source>
        <dbReference type="PROSITE-ProRule" id="PRU01363"/>
    </source>
</evidence>
<evidence type="ECO:0000259" key="10">
    <source>
        <dbReference type="PROSITE" id="PS52004"/>
    </source>
</evidence>
<dbReference type="Pfam" id="PF13602">
    <property type="entry name" value="ADH_zinc_N_2"/>
    <property type="match status" value="1"/>
</dbReference>
<dbReference type="Pfam" id="PF22621">
    <property type="entry name" value="CurL-like_PKS_C"/>
    <property type="match status" value="1"/>
</dbReference>
<dbReference type="Gene3D" id="3.40.366.10">
    <property type="entry name" value="Malonyl-Coenzyme A Acyl Carrier Protein, domain 2"/>
    <property type="match status" value="1"/>
</dbReference>
<dbReference type="Pfam" id="PF00550">
    <property type="entry name" value="PP-binding"/>
    <property type="match status" value="1"/>
</dbReference>
<dbReference type="InterPro" id="IPR049900">
    <property type="entry name" value="PKS_mFAS_DH"/>
</dbReference>
<dbReference type="PROSITE" id="PS50075">
    <property type="entry name" value="CARRIER"/>
    <property type="match status" value="1"/>
</dbReference>
<keyword evidence="2" id="KW-0597">Phosphoprotein</keyword>
<dbReference type="InterPro" id="IPR014030">
    <property type="entry name" value="Ketoacyl_synth_N"/>
</dbReference>
<keyword evidence="12" id="KW-0012">Acyltransferase</keyword>
<dbReference type="SUPFAM" id="SSF50129">
    <property type="entry name" value="GroES-like"/>
    <property type="match status" value="1"/>
</dbReference>
<dbReference type="InterPro" id="IPR014031">
    <property type="entry name" value="Ketoacyl_synth_C"/>
</dbReference>
<dbReference type="PROSITE" id="PS51257">
    <property type="entry name" value="PROKAR_LIPOPROTEIN"/>
    <property type="match status" value="1"/>
</dbReference>
<dbReference type="InterPro" id="IPR016039">
    <property type="entry name" value="Thiolase-like"/>
</dbReference>
<keyword evidence="13" id="KW-1185">Reference proteome</keyword>
<name>A0A7Z7ILL6_9MYCO</name>
<dbReference type="PANTHER" id="PTHR43775:SF37">
    <property type="entry name" value="SI:DKEY-61P9.11"/>
    <property type="match status" value="1"/>
</dbReference>
<dbReference type="Pfam" id="PF21089">
    <property type="entry name" value="PKS_DH_N"/>
    <property type="match status" value="1"/>
</dbReference>
<feature type="domain" description="Ketosynthase family 3 (KS3)" evidence="10">
    <location>
        <begin position="13"/>
        <end position="436"/>
    </location>
</feature>
<evidence type="ECO:0000256" key="5">
    <source>
        <dbReference type="ARBA" id="ARBA00022857"/>
    </source>
</evidence>
<dbReference type="FunFam" id="3.40.50.720:FF:000372">
    <property type="entry name" value="Mycocerosic acid synthase-like polyketide synthase"/>
    <property type="match status" value="1"/>
</dbReference>
<dbReference type="Pfam" id="PF02801">
    <property type="entry name" value="Ketoacyl-synt_C"/>
    <property type="match status" value="1"/>
</dbReference>
<feature type="active site" description="Proton donor; for dehydratase activity" evidence="8">
    <location>
        <position position="1106"/>
    </location>
</feature>
<dbReference type="SUPFAM" id="SSF52151">
    <property type="entry name" value="FabD/lysophospholipase-like"/>
    <property type="match status" value="1"/>
</dbReference>
<dbReference type="InterPro" id="IPR020843">
    <property type="entry name" value="ER"/>
</dbReference>
<dbReference type="SMART" id="SM00825">
    <property type="entry name" value="PKS_KS"/>
    <property type="match status" value="1"/>
</dbReference>
<dbReference type="GO" id="GO:0016491">
    <property type="term" value="F:oxidoreductase activity"/>
    <property type="evidence" value="ECO:0007669"/>
    <property type="project" value="InterPro"/>
</dbReference>
<dbReference type="InterPro" id="IPR057326">
    <property type="entry name" value="KR_dom"/>
</dbReference>
<dbReference type="Pfam" id="PF08659">
    <property type="entry name" value="KR"/>
    <property type="match status" value="1"/>
</dbReference>
<keyword evidence="5" id="KW-0521">NADP</keyword>
<feature type="domain" description="Carrier" evidence="9">
    <location>
        <begin position="2027"/>
        <end position="2109"/>
    </location>
</feature>
<evidence type="ECO:0000256" key="3">
    <source>
        <dbReference type="ARBA" id="ARBA00022679"/>
    </source>
</evidence>
<dbReference type="SUPFAM" id="SSF47336">
    <property type="entry name" value="ACP-like"/>
    <property type="match status" value="1"/>
</dbReference>
<dbReference type="FunFam" id="3.30.70.250:FF:000003">
    <property type="entry name" value="Polyketide beta-ketoacyl synthase Pks3"/>
    <property type="match status" value="1"/>
</dbReference>
<dbReference type="InterPro" id="IPR013968">
    <property type="entry name" value="PKS_KR"/>
</dbReference>
<dbReference type="GO" id="GO:0004312">
    <property type="term" value="F:fatty acid synthase activity"/>
    <property type="evidence" value="ECO:0007669"/>
    <property type="project" value="TreeGrafter"/>
</dbReference>
<evidence type="ECO:0000256" key="4">
    <source>
        <dbReference type="ARBA" id="ARBA00022832"/>
    </source>
</evidence>
<proteinExistence type="predicted"/>
<dbReference type="CDD" id="cd05195">
    <property type="entry name" value="enoyl_red"/>
    <property type="match status" value="1"/>
</dbReference>
<dbReference type="Proteomes" id="UP000554965">
    <property type="component" value="Unassembled WGS sequence"/>
</dbReference>
<protein>
    <submittedName>
        <fullName evidence="12">Mycocerosic acid synthase-like polyketide synthase</fullName>
        <ecNumber evidence="12">2.3.1.-</ecNumber>
    </submittedName>
</protein>
<keyword evidence="4" id="KW-0276">Fatty acid metabolism</keyword>
<dbReference type="GO" id="GO:0005737">
    <property type="term" value="C:cytoplasm"/>
    <property type="evidence" value="ECO:0007669"/>
    <property type="project" value="TreeGrafter"/>
</dbReference>
<dbReference type="InterPro" id="IPR009081">
    <property type="entry name" value="PP-bd_ACP"/>
</dbReference>
<dbReference type="GO" id="GO:0005886">
    <property type="term" value="C:plasma membrane"/>
    <property type="evidence" value="ECO:0007669"/>
    <property type="project" value="TreeGrafter"/>
</dbReference>
<dbReference type="InterPro" id="IPR049551">
    <property type="entry name" value="PKS_DH_C"/>
</dbReference>